<evidence type="ECO:0000313" key="3">
    <source>
        <dbReference type="Proteomes" id="UP000521868"/>
    </source>
</evidence>
<proteinExistence type="predicted"/>
<comment type="caution">
    <text evidence="2">The sequence shown here is derived from an EMBL/GenBank/DDBJ whole genome shotgun (WGS) entry which is preliminary data.</text>
</comment>
<dbReference type="EMBL" id="VTOX01000001">
    <property type="protein sequence ID" value="NKE64446.1"/>
    <property type="molecule type" value="Genomic_DNA"/>
</dbReference>
<name>A0A7X6I4N7_9BURK</name>
<accession>A0A7X6I4N7</accession>
<dbReference type="AlphaFoldDB" id="A0A7X6I4N7"/>
<dbReference type="Proteomes" id="UP000521868">
    <property type="component" value="Unassembled WGS sequence"/>
</dbReference>
<gene>
    <name evidence="2" type="ORF">RAMLITH_01315</name>
</gene>
<keyword evidence="1" id="KW-0472">Membrane</keyword>
<evidence type="ECO:0000313" key="2">
    <source>
        <dbReference type="EMBL" id="NKE64446.1"/>
    </source>
</evidence>
<protein>
    <submittedName>
        <fullName evidence="2">Uncharacterized protein</fullName>
    </submittedName>
</protein>
<keyword evidence="1" id="KW-0812">Transmembrane</keyword>
<keyword evidence="1" id="KW-1133">Transmembrane helix</keyword>
<keyword evidence="3" id="KW-1185">Reference proteome</keyword>
<sequence length="166" mass="18233">MTRAMTWAGQVLLYGLFALVIGVFSTWPSYRPLAPGQAQVKVSFIHHGQRVAECRPHTAEELAKLAPNMRTPMKCQRERAPVAIEVVLDGATVYRHEAVPSGLSRDGPSSVYHRLQVPAGQHRIAVRLRDKAGADFNHTREATVTLKPAQVLVIDFDAEKGGITLS</sequence>
<evidence type="ECO:0000256" key="1">
    <source>
        <dbReference type="SAM" id="Phobius"/>
    </source>
</evidence>
<organism evidence="2 3">
    <name type="scientific">Ramlibacter lithotrophicus</name>
    <dbReference type="NCBI Taxonomy" id="2606681"/>
    <lineage>
        <taxon>Bacteria</taxon>
        <taxon>Pseudomonadati</taxon>
        <taxon>Pseudomonadota</taxon>
        <taxon>Betaproteobacteria</taxon>
        <taxon>Burkholderiales</taxon>
        <taxon>Comamonadaceae</taxon>
        <taxon>Ramlibacter</taxon>
    </lineage>
</organism>
<dbReference type="RefSeq" id="WP_168105533.1">
    <property type="nucleotide sequence ID" value="NZ_VTOX01000001.1"/>
</dbReference>
<feature type="transmembrane region" description="Helical" evidence="1">
    <location>
        <begin position="12"/>
        <end position="30"/>
    </location>
</feature>
<reference evidence="2 3" key="1">
    <citation type="journal article" date="2020" name="Nature">
        <title>Bacterial chemolithoautotrophy via manganese oxidation.</title>
        <authorList>
            <person name="Yu H."/>
            <person name="Leadbetter J.R."/>
        </authorList>
    </citation>
    <scope>NUCLEOTIDE SEQUENCE [LARGE SCALE GENOMIC DNA]</scope>
    <source>
        <strain evidence="2 3">RBP-1</strain>
    </source>
</reference>